<proteinExistence type="predicted"/>
<evidence type="ECO:0000313" key="2">
    <source>
        <dbReference type="EMBL" id="KAJ5092073.1"/>
    </source>
</evidence>
<name>A0A9W9F1T5_9EURO</name>
<feature type="region of interest" description="Disordered" evidence="1">
    <location>
        <begin position="119"/>
        <end position="162"/>
    </location>
</feature>
<protein>
    <recommendedName>
        <fullName evidence="4">Transcription factor domain-containing protein</fullName>
    </recommendedName>
</protein>
<dbReference type="EMBL" id="JAPMSZ010000009">
    <property type="protein sequence ID" value="KAJ5092073.1"/>
    <property type="molecule type" value="Genomic_DNA"/>
</dbReference>
<organism evidence="2 3">
    <name type="scientific">Penicillium alfredii</name>
    <dbReference type="NCBI Taxonomy" id="1506179"/>
    <lineage>
        <taxon>Eukaryota</taxon>
        <taxon>Fungi</taxon>
        <taxon>Dikarya</taxon>
        <taxon>Ascomycota</taxon>
        <taxon>Pezizomycotina</taxon>
        <taxon>Eurotiomycetes</taxon>
        <taxon>Eurotiomycetidae</taxon>
        <taxon>Eurotiales</taxon>
        <taxon>Aspergillaceae</taxon>
        <taxon>Penicillium</taxon>
    </lineage>
</organism>
<comment type="caution">
    <text evidence="2">The sequence shown here is derived from an EMBL/GenBank/DDBJ whole genome shotgun (WGS) entry which is preliminary data.</text>
</comment>
<reference evidence="2" key="2">
    <citation type="journal article" date="2023" name="IMA Fungus">
        <title>Comparative genomic study of the Penicillium genus elucidates a diverse pangenome and 15 lateral gene transfer events.</title>
        <authorList>
            <person name="Petersen C."/>
            <person name="Sorensen T."/>
            <person name="Nielsen M.R."/>
            <person name="Sondergaard T.E."/>
            <person name="Sorensen J.L."/>
            <person name="Fitzpatrick D.A."/>
            <person name="Frisvad J.C."/>
            <person name="Nielsen K.L."/>
        </authorList>
    </citation>
    <scope>NUCLEOTIDE SEQUENCE</scope>
    <source>
        <strain evidence="2">IBT 34128</strain>
    </source>
</reference>
<dbReference type="RefSeq" id="XP_056510270.1">
    <property type="nucleotide sequence ID" value="XM_056657470.1"/>
</dbReference>
<feature type="compositionally biased region" description="Pro residues" evidence="1">
    <location>
        <begin position="124"/>
        <end position="136"/>
    </location>
</feature>
<evidence type="ECO:0008006" key="4">
    <source>
        <dbReference type="Google" id="ProtNLM"/>
    </source>
</evidence>
<reference evidence="2" key="1">
    <citation type="submission" date="2022-11" db="EMBL/GenBank/DDBJ databases">
        <authorList>
            <person name="Petersen C."/>
        </authorList>
    </citation>
    <scope>NUCLEOTIDE SEQUENCE</scope>
    <source>
        <strain evidence="2">IBT 34128</strain>
    </source>
</reference>
<keyword evidence="3" id="KW-1185">Reference proteome</keyword>
<dbReference type="AlphaFoldDB" id="A0A9W9F1T5"/>
<dbReference type="OrthoDB" id="3266505at2759"/>
<evidence type="ECO:0000313" key="3">
    <source>
        <dbReference type="Proteomes" id="UP001141434"/>
    </source>
</evidence>
<accession>A0A9W9F1T5</accession>
<evidence type="ECO:0000256" key="1">
    <source>
        <dbReference type="SAM" id="MobiDB-lite"/>
    </source>
</evidence>
<dbReference type="Proteomes" id="UP001141434">
    <property type="component" value="Unassembled WGS sequence"/>
</dbReference>
<sequence length="303" mass="33497">MQTGDNRRPTPKPNPGKVGRLVTVNALLSEGAYGANSIFALYSSAVFCTMPQSTRRSATATRMLANKDCPPKTPSARIEELEGRLAQYEKAKSTPQTHTVIAADASLSSSHIFGSRVQDLLENPRPPPYERTPPPSDTSMSERRQASLASWHPTQHGSLGYPQFPSEDEAYRLLGVVNLIIGQTQHHFDVRDFSDRLGVFFADRTDPTRTSALWYLEMILVFAIGKLFGGDFDGDPMPGSSLFDYAHRALPSLSELYSHERIGVEVLGLIAVYLQNASRKEEAYIYVRSTQPIVLVISILTLP</sequence>
<dbReference type="GeneID" id="81396639"/>
<gene>
    <name evidence="2" type="ORF">NUU61_006943</name>
</gene>